<sequence>MYPYASLRYGKVAHCIERKVKASHCARKQTEYMDYRFQYHRIHVIFDFEKNWIQQDRIPRYAVYQDQDLPWLVQPHLPLVNAAAVKKSAREPVSEASIKIWHRRLGHVSKEREKLEEKGNRPTGLTWDQDQSELIAQMQMPSSITRIALHDNVQHAQQGQDLHTDSLQDEEIQDPGLTDRKTQEREMQSERIGRQQTPIAVQKTSDYEPITPASVEPTQQHQQTANRGVFSSESPFTSVTYLPSINAGSMR</sequence>
<accession>B6HRD9</accession>
<feature type="region of interest" description="Disordered" evidence="1">
    <location>
        <begin position="155"/>
        <end position="231"/>
    </location>
</feature>
<dbReference type="KEGG" id="pcs:N7525_005472"/>
<feature type="compositionally biased region" description="Polar residues" evidence="1">
    <location>
        <begin position="216"/>
        <end position="231"/>
    </location>
</feature>
<feature type="compositionally biased region" description="Basic and acidic residues" evidence="1">
    <location>
        <begin position="177"/>
        <end position="193"/>
    </location>
</feature>
<organism evidence="2 3">
    <name type="scientific">Penicillium rubens (strain ATCC 28089 / DSM 1075 / NRRL 1951 / Wisconsin 54-1255)</name>
    <name type="common">Penicillium chrysogenum</name>
    <dbReference type="NCBI Taxonomy" id="500485"/>
    <lineage>
        <taxon>Eukaryota</taxon>
        <taxon>Fungi</taxon>
        <taxon>Dikarya</taxon>
        <taxon>Ascomycota</taxon>
        <taxon>Pezizomycotina</taxon>
        <taxon>Eurotiomycetes</taxon>
        <taxon>Eurotiomycetidae</taxon>
        <taxon>Eurotiales</taxon>
        <taxon>Aspergillaceae</taxon>
        <taxon>Penicillium</taxon>
        <taxon>Penicillium chrysogenum species complex</taxon>
    </lineage>
</organism>
<keyword evidence="3" id="KW-1185">Reference proteome</keyword>
<evidence type="ECO:0000313" key="2">
    <source>
        <dbReference type="EMBL" id="CAP98053.1"/>
    </source>
</evidence>
<dbReference type="Proteomes" id="UP000000724">
    <property type="component" value="Contig Pc00c22"/>
</dbReference>
<dbReference type="AlphaFoldDB" id="B6HRD9"/>
<evidence type="ECO:0000313" key="3">
    <source>
        <dbReference type="Proteomes" id="UP000000724"/>
    </source>
</evidence>
<proteinExistence type="predicted"/>
<protein>
    <recommendedName>
        <fullName evidence="4">GAG-pre-integrase domain-containing protein</fullName>
    </recommendedName>
</protein>
<feature type="compositionally biased region" description="Polar residues" evidence="1">
    <location>
        <begin position="194"/>
        <end position="204"/>
    </location>
</feature>
<dbReference type="EMBL" id="AM920437">
    <property type="protein sequence ID" value="CAP98053.1"/>
    <property type="molecule type" value="Genomic_DNA"/>
</dbReference>
<dbReference type="GeneID" id="8309136"/>
<evidence type="ECO:0000256" key="1">
    <source>
        <dbReference type="SAM" id="MobiDB-lite"/>
    </source>
</evidence>
<dbReference type="HOGENOM" id="CLU_1107435_0_0_1"/>
<gene>
    <name evidence="2" type="ORF">Pc22g07650</name>
    <name evidence="2" type="ORF">PCH_Pc22g07650</name>
</gene>
<reference evidence="2 3" key="1">
    <citation type="journal article" date="2008" name="Nat. Biotechnol.">
        <title>Genome sequencing and analysis of the filamentous fungus Penicillium chrysogenum.</title>
        <authorList>
            <person name="van den Berg M.A."/>
            <person name="Albang R."/>
            <person name="Albermann K."/>
            <person name="Badger J.H."/>
            <person name="Daran J.-M."/>
            <person name="Driessen A.J.M."/>
            <person name="Garcia-Estrada C."/>
            <person name="Fedorova N.D."/>
            <person name="Harris D.M."/>
            <person name="Heijne W.H.M."/>
            <person name="Joardar V.S."/>
            <person name="Kiel J.A.K.W."/>
            <person name="Kovalchuk A."/>
            <person name="Martin J.F."/>
            <person name="Nierman W.C."/>
            <person name="Nijland J.G."/>
            <person name="Pronk J.T."/>
            <person name="Roubos J.A."/>
            <person name="van der Klei I.J."/>
            <person name="van Peij N.N.M.E."/>
            <person name="Veenhuis M."/>
            <person name="von Doehren H."/>
            <person name="Wagner C."/>
            <person name="Wortman J.R."/>
            <person name="Bovenberg R.A.L."/>
        </authorList>
    </citation>
    <scope>NUCLEOTIDE SEQUENCE [LARGE SCALE GENOMIC DNA]</scope>
    <source>
        <strain evidence="3">ATCC 28089 / DSM 1075 / NRRL 1951 / Wisconsin 54-1255</strain>
    </source>
</reference>
<evidence type="ECO:0008006" key="4">
    <source>
        <dbReference type="Google" id="ProtNLM"/>
    </source>
</evidence>
<dbReference type="OrthoDB" id="2663223at2759"/>
<dbReference type="VEuPathDB" id="FungiDB:PCH_Pc22g07650"/>
<name>B6HRD9_PENRW</name>